<protein>
    <recommendedName>
        <fullName evidence="10">ethanolamine-phosphate cytidylyltransferase</fullName>
        <ecNumber evidence="10">2.7.7.14</ecNumber>
    </recommendedName>
    <alternativeName>
        <fullName evidence="11">CTP:phosphoethanolamine cytidylyltransferase</fullName>
    </alternativeName>
</protein>
<evidence type="ECO:0000259" key="12">
    <source>
        <dbReference type="Pfam" id="PF01467"/>
    </source>
</evidence>
<dbReference type="InterPro" id="IPR014729">
    <property type="entry name" value="Rossmann-like_a/b/a_fold"/>
</dbReference>
<comment type="pathway">
    <text evidence="9">Phospholipid metabolism; phosphatidylethanolamine biosynthesis; phosphatidylethanolamine from ethanolamine: step 2/3.</text>
</comment>
<evidence type="ECO:0000256" key="9">
    <source>
        <dbReference type="ARBA" id="ARBA00024191"/>
    </source>
</evidence>
<evidence type="ECO:0000256" key="10">
    <source>
        <dbReference type="ARBA" id="ARBA00024221"/>
    </source>
</evidence>
<keyword evidence="8" id="KW-1208">Phospholipid metabolism</keyword>
<dbReference type="Gene3D" id="3.40.50.620">
    <property type="entry name" value="HUPs"/>
    <property type="match status" value="2"/>
</dbReference>
<name>A0A6B2L7U8_9EUKA</name>
<comment type="pathway">
    <text evidence="1">Lipid metabolism.</text>
</comment>
<evidence type="ECO:0000256" key="8">
    <source>
        <dbReference type="ARBA" id="ARBA00023264"/>
    </source>
</evidence>
<feature type="domain" description="Cytidyltransferase-like" evidence="12">
    <location>
        <begin position="191"/>
        <end position="284"/>
    </location>
</feature>
<dbReference type="EMBL" id="GIBP01003939">
    <property type="protein sequence ID" value="NDV32908.1"/>
    <property type="molecule type" value="Transcribed_RNA"/>
</dbReference>
<dbReference type="UniPathway" id="UPA00558">
    <property type="reaction ID" value="UER00742"/>
</dbReference>
<organism evidence="13">
    <name type="scientific">Arcella intermedia</name>
    <dbReference type="NCBI Taxonomy" id="1963864"/>
    <lineage>
        <taxon>Eukaryota</taxon>
        <taxon>Amoebozoa</taxon>
        <taxon>Tubulinea</taxon>
        <taxon>Elardia</taxon>
        <taxon>Arcellinida</taxon>
        <taxon>Sphaerothecina</taxon>
        <taxon>Arcellidae</taxon>
        <taxon>Arcella</taxon>
    </lineage>
</organism>
<evidence type="ECO:0000256" key="4">
    <source>
        <dbReference type="ARBA" id="ARBA00022679"/>
    </source>
</evidence>
<dbReference type="InterPro" id="IPR044608">
    <property type="entry name" value="Ect1/PCYT2"/>
</dbReference>
<dbReference type="AlphaFoldDB" id="A0A6B2L7U8"/>
<dbReference type="GO" id="GO:0005737">
    <property type="term" value="C:cytoplasm"/>
    <property type="evidence" value="ECO:0007669"/>
    <property type="project" value="TreeGrafter"/>
</dbReference>
<keyword evidence="4" id="KW-0808">Transferase</keyword>
<accession>A0A6B2L7U8</accession>
<dbReference type="CDD" id="cd02173">
    <property type="entry name" value="ECT"/>
    <property type="match status" value="1"/>
</dbReference>
<dbReference type="SUPFAM" id="SSF52374">
    <property type="entry name" value="Nucleotidylyl transferase"/>
    <property type="match status" value="2"/>
</dbReference>
<evidence type="ECO:0000256" key="11">
    <source>
        <dbReference type="ARBA" id="ARBA00031473"/>
    </source>
</evidence>
<dbReference type="Pfam" id="PF01467">
    <property type="entry name" value="CTP_transf_like"/>
    <property type="match status" value="2"/>
</dbReference>
<dbReference type="GO" id="GO:0006646">
    <property type="term" value="P:phosphatidylethanolamine biosynthetic process"/>
    <property type="evidence" value="ECO:0007669"/>
    <property type="project" value="UniProtKB-UniPathway"/>
</dbReference>
<dbReference type="NCBIfam" id="TIGR00125">
    <property type="entry name" value="cyt_tran_rel"/>
    <property type="match status" value="2"/>
</dbReference>
<dbReference type="PANTHER" id="PTHR45780">
    <property type="entry name" value="ETHANOLAMINE-PHOSPHATE CYTIDYLYLTRANSFERASE"/>
    <property type="match status" value="1"/>
</dbReference>
<evidence type="ECO:0000256" key="7">
    <source>
        <dbReference type="ARBA" id="ARBA00023209"/>
    </source>
</evidence>
<keyword evidence="7" id="KW-0594">Phospholipid biosynthesis</keyword>
<dbReference type="GO" id="GO:0004306">
    <property type="term" value="F:ethanolamine-phosphate cytidylyltransferase activity"/>
    <property type="evidence" value="ECO:0007669"/>
    <property type="project" value="UniProtKB-EC"/>
</dbReference>
<sequence length="352" mass="39507">MMHWGHANALRQSKALGDYLVVGVHSDAEILKNKGPPVMTEKERYEAVRACKWVDEVVEDAPYVTQLDVMDKYNCEICVHGDDISTTPDGRDTYELVKAAGRFRTVPRTVGVSTTQLVGRMLLLTKDHHEKYDNDQSALSVMTQPNLIEMTEGSKPKQSPYTGVGQYLPTSRRIVQFSSKHEPASTDKIVYIDGTFDLFHVGHVAILREAKKLGDYLIVGVLPDDVVNQKKGFGWPVMNLHERVLSVLSCRYADEVIIGAPWSLTEQFIKDQRVDVVARGSINDPAYKVTDDEFSDAFAVPKKLGILKDIQSPHSITTSDIVQRIIANRAQFVARNTKKEAKEIQDIHKDKT</sequence>
<feature type="domain" description="Cytidyltransferase-like" evidence="12">
    <location>
        <begin position="2"/>
        <end position="118"/>
    </location>
</feature>
<evidence type="ECO:0000256" key="1">
    <source>
        <dbReference type="ARBA" id="ARBA00005189"/>
    </source>
</evidence>
<dbReference type="PANTHER" id="PTHR45780:SF2">
    <property type="entry name" value="ETHANOLAMINE-PHOSPHATE CYTIDYLYLTRANSFERASE"/>
    <property type="match status" value="1"/>
</dbReference>
<evidence type="ECO:0000256" key="2">
    <source>
        <dbReference type="ARBA" id="ARBA00010101"/>
    </source>
</evidence>
<evidence type="ECO:0000256" key="6">
    <source>
        <dbReference type="ARBA" id="ARBA00023098"/>
    </source>
</evidence>
<keyword evidence="6" id="KW-0443">Lipid metabolism</keyword>
<dbReference type="InterPro" id="IPR004821">
    <property type="entry name" value="Cyt_trans-like"/>
</dbReference>
<evidence type="ECO:0000256" key="5">
    <source>
        <dbReference type="ARBA" id="ARBA00022695"/>
    </source>
</evidence>
<dbReference type="InterPro" id="IPR041723">
    <property type="entry name" value="CCT"/>
</dbReference>
<proteinExistence type="inferred from homology"/>
<dbReference type="EC" id="2.7.7.14" evidence="10"/>
<keyword evidence="5" id="KW-0548">Nucleotidyltransferase</keyword>
<evidence type="ECO:0000313" key="13">
    <source>
        <dbReference type="EMBL" id="NDV32908.1"/>
    </source>
</evidence>
<evidence type="ECO:0000256" key="3">
    <source>
        <dbReference type="ARBA" id="ARBA00022516"/>
    </source>
</evidence>
<reference evidence="13" key="1">
    <citation type="journal article" date="2020" name="J. Eukaryot. Microbiol.">
        <title>De novo Sequencing, Assembly and Annotation of the Transcriptome for the Free-Living Testate Amoeba Arcella intermedia.</title>
        <authorList>
            <person name="Ribeiro G.M."/>
            <person name="Porfirio-Sousa A.L."/>
            <person name="Maurer-Alcala X.X."/>
            <person name="Katz L.A."/>
            <person name="Lahr D.J.G."/>
        </authorList>
    </citation>
    <scope>NUCLEOTIDE SEQUENCE</scope>
</reference>
<keyword evidence="3" id="KW-0444">Lipid biosynthesis</keyword>
<dbReference type="CDD" id="cd02174">
    <property type="entry name" value="CCT"/>
    <property type="match status" value="1"/>
</dbReference>
<comment type="similarity">
    <text evidence="2">Belongs to the cytidylyltransferase family.</text>
</comment>